<sequence length="236" mass="27360">MMTSEAPAPHWIHDCPESRLKWWFPLALTGAIYAVNILYILGKHLHKQLRPEPTPRCTAYPNIFRGIDHNSFDDDDQEFDFMEEEPYVKSKVFWVEESQWGSDDLRTPHTSTTTAVAFASLPEHGMNEDDDEDDETYPGRRVKQPENQINGENTKDNGIALQMNNINSVNAKAVEDAPQRKDGRHRIRQNQCLGEQNGHFFLKLRIFCEQMTSVSYPTGRFMVSQHLKGCIRWFVF</sequence>
<evidence type="ECO:0000256" key="1">
    <source>
        <dbReference type="SAM" id="MobiDB-lite"/>
    </source>
</evidence>
<dbReference type="AlphaFoldDB" id="A0A0R3WT10"/>
<reference evidence="5" key="1">
    <citation type="submission" date="2017-02" db="UniProtKB">
        <authorList>
            <consortium name="WormBaseParasite"/>
        </authorList>
    </citation>
    <scope>IDENTIFICATION</scope>
</reference>
<evidence type="ECO:0000256" key="2">
    <source>
        <dbReference type="SAM" id="Phobius"/>
    </source>
</evidence>
<dbReference type="STRING" id="6205.A0A0R3WT10"/>
<evidence type="ECO:0000313" key="4">
    <source>
        <dbReference type="Proteomes" id="UP000274429"/>
    </source>
</evidence>
<gene>
    <name evidence="3" type="ORF">TTAC_LOCUS3885</name>
</gene>
<keyword evidence="2" id="KW-1133">Transmembrane helix</keyword>
<dbReference type="EMBL" id="UYWX01003235">
    <property type="protein sequence ID" value="VDM23680.1"/>
    <property type="molecule type" value="Genomic_DNA"/>
</dbReference>
<reference evidence="3 4" key="2">
    <citation type="submission" date="2018-11" db="EMBL/GenBank/DDBJ databases">
        <authorList>
            <consortium name="Pathogen Informatics"/>
        </authorList>
    </citation>
    <scope>NUCLEOTIDE SEQUENCE [LARGE SCALE GENOMIC DNA]</scope>
</reference>
<keyword evidence="2" id="KW-0812">Transmembrane</keyword>
<name>A0A0R3WT10_HYDTA</name>
<feature type="region of interest" description="Disordered" evidence="1">
    <location>
        <begin position="122"/>
        <end position="154"/>
    </location>
</feature>
<proteinExistence type="predicted"/>
<evidence type="ECO:0000313" key="3">
    <source>
        <dbReference type="EMBL" id="VDM23680.1"/>
    </source>
</evidence>
<keyword evidence="2" id="KW-0472">Membrane</keyword>
<dbReference type="Proteomes" id="UP000274429">
    <property type="component" value="Unassembled WGS sequence"/>
</dbReference>
<keyword evidence="4" id="KW-1185">Reference proteome</keyword>
<accession>A0A0R3WT10</accession>
<organism evidence="5">
    <name type="scientific">Hydatigena taeniaeformis</name>
    <name type="common">Feline tapeworm</name>
    <name type="synonym">Taenia taeniaeformis</name>
    <dbReference type="NCBI Taxonomy" id="6205"/>
    <lineage>
        <taxon>Eukaryota</taxon>
        <taxon>Metazoa</taxon>
        <taxon>Spiralia</taxon>
        <taxon>Lophotrochozoa</taxon>
        <taxon>Platyhelminthes</taxon>
        <taxon>Cestoda</taxon>
        <taxon>Eucestoda</taxon>
        <taxon>Cyclophyllidea</taxon>
        <taxon>Taeniidae</taxon>
        <taxon>Hydatigera</taxon>
    </lineage>
</organism>
<evidence type="ECO:0000313" key="5">
    <source>
        <dbReference type="WBParaSite" id="TTAC_0000390001-mRNA-1"/>
    </source>
</evidence>
<feature type="transmembrane region" description="Helical" evidence="2">
    <location>
        <begin position="20"/>
        <end position="41"/>
    </location>
</feature>
<dbReference type="WBParaSite" id="TTAC_0000390001-mRNA-1">
    <property type="protein sequence ID" value="TTAC_0000390001-mRNA-1"/>
    <property type="gene ID" value="TTAC_0000390001"/>
</dbReference>
<dbReference type="OrthoDB" id="6260562at2759"/>
<protein>
    <submittedName>
        <fullName evidence="5">RIC3 domain-containing protein</fullName>
    </submittedName>
</protein>